<gene>
    <name evidence="6" type="ORF">BCV70DRAFT_216057</name>
</gene>
<dbReference type="PANTHER" id="PTHR23402">
    <property type="entry name" value="PROTEASE FAMILY C15 PYROGLUTAMYL-PEPTIDASE I-RELATED"/>
    <property type="match status" value="1"/>
</dbReference>
<protein>
    <submittedName>
        <fullName evidence="6">Peptidase C15, pyroglutamyl peptidase I-like protein</fullName>
    </submittedName>
</protein>
<dbReference type="InParanoid" id="A0A317XTK8"/>
<proteinExistence type="inferred from homology"/>
<evidence type="ECO:0000313" key="7">
    <source>
        <dbReference type="Proteomes" id="UP000246740"/>
    </source>
</evidence>
<evidence type="ECO:0000256" key="4">
    <source>
        <dbReference type="ARBA" id="ARBA00022807"/>
    </source>
</evidence>
<dbReference type="Proteomes" id="UP000246740">
    <property type="component" value="Unassembled WGS sequence"/>
</dbReference>
<dbReference type="OrthoDB" id="407146at2759"/>
<evidence type="ECO:0000256" key="1">
    <source>
        <dbReference type="ARBA" id="ARBA00006641"/>
    </source>
</evidence>
<dbReference type="GO" id="GO:0006508">
    <property type="term" value="P:proteolysis"/>
    <property type="evidence" value="ECO:0007669"/>
    <property type="project" value="UniProtKB-KW"/>
</dbReference>
<comment type="similarity">
    <text evidence="1">Belongs to the peptidase C15 family.</text>
</comment>
<feature type="compositionally biased region" description="Polar residues" evidence="5">
    <location>
        <begin position="52"/>
        <end position="68"/>
    </location>
</feature>
<organism evidence="6 7">
    <name type="scientific">Testicularia cyperi</name>
    <dbReference type="NCBI Taxonomy" id="1882483"/>
    <lineage>
        <taxon>Eukaryota</taxon>
        <taxon>Fungi</taxon>
        <taxon>Dikarya</taxon>
        <taxon>Basidiomycota</taxon>
        <taxon>Ustilaginomycotina</taxon>
        <taxon>Ustilaginomycetes</taxon>
        <taxon>Ustilaginales</taxon>
        <taxon>Anthracoideaceae</taxon>
        <taxon>Testicularia</taxon>
    </lineage>
</organism>
<dbReference type="SUPFAM" id="SSF53182">
    <property type="entry name" value="Pyrrolidone carboxyl peptidase (pyroglutamate aminopeptidase)"/>
    <property type="match status" value="1"/>
</dbReference>
<dbReference type="GO" id="GO:0008234">
    <property type="term" value="F:cysteine-type peptidase activity"/>
    <property type="evidence" value="ECO:0007669"/>
    <property type="project" value="UniProtKB-KW"/>
</dbReference>
<evidence type="ECO:0000256" key="5">
    <source>
        <dbReference type="SAM" id="MobiDB-lite"/>
    </source>
</evidence>
<dbReference type="AlphaFoldDB" id="A0A317XTK8"/>
<dbReference type="Gene3D" id="3.40.630.20">
    <property type="entry name" value="Peptidase C15, pyroglutamyl peptidase I-like"/>
    <property type="match status" value="1"/>
</dbReference>
<dbReference type="InterPro" id="IPR016125">
    <property type="entry name" value="Peptidase_C15-like"/>
</dbReference>
<dbReference type="InterPro" id="IPR036440">
    <property type="entry name" value="Peptidase_C15-like_sf"/>
</dbReference>
<keyword evidence="7" id="KW-1185">Reference proteome</keyword>
<sequence>MAPAPLRRELNVLITGFGPFKSIEENPSWLAVKPLHDTALDLGREPVLEKTGPSTFDTNPGSASATSQSNAVAKIQTLQIPVHYGSVLDLAPRLHGSRPVCDSAEFWHDERLDAEFGGKDGQSYPDGYPTKHPTSPDGEPGHYDVVIHVGVGKTGSLRCETQAHKFGYNVPDANACLAPTVEGVIRDENDTSGMDEKHVSPDGKMRGFGCGYEAFKSTEATPVNVSDLLRWLSERGAEPKAEVEQSLDPGRYLCDFIFYCSLCESQRSSARGKGANVIFVHVPPAGKDLSIQRCREIIRAIAWYMAYQKLRSS</sequence>
<accession>A0A317XTK8</accession>
<feature type="region of interest" description="Disordered" evidence="5">
    <location>
        <begin position="117"/>
        <end position="139"/>
    </location>
</feature>
<keyword evidence="4" id="KW-0788">Thiol protease</keyword>
<keyword evidence="2" id="KW-0645">Protease</keyword>
<keyword evidence="3" id="KW-0378">Hydrolase</keyword>
<evidence type="ECO:0000313" key="6">
    <source>
        <dbReference type="EMBL" id="PWZ01615.1"/>
    </source>
</evidence>
<evidence type="ECO:0000256" key="3">
    <source>
        <dbReference type="ARBA" id="ARBA00022801"/>
    </source>
</evidence>
<name>A0A317XTK8_9BASI</name>
<reference evidence="6 7" key="1">
    <citation type="journal article" date="2018" name="Mol. Biol. Evol.">
        <title>Broad Genomic Sampling Reveals a Smut Pathogenic Ancestry of the Fungal Clade Ustilaginomycotina.</title>
        <authorList>
            <person name="Kijpornyongpan T."/>
            <person name="Mondo S.J."/>
            <person name="Barry K."/>
            <person name="Sandor L."/>
            <person name="Lee J."/>
            <person name="Lipzen A."/>
            <person name="Pangilinan J."/>
            <person name="LaButti K."/>
            <person name="Hainaut M."/>
            <person name="Henrissat B."/>
            <person name="Grigoriev I.V."/>
            <person name="Spatafora J.W."/>
            <person name="Aime M.C."/>
        </authorList>
    </citation>
    <scope>NUCLEOTIDE SEQUENCE [LARGE SCALE GENOMIC DNA]</scope>
    <source>
        <strain evidence="6 7">MCA 3645</strain>
    </source>
</reference>
<feature type="region of interest" description="Disordered" evidence="5">
    <location>
        <begin position="48"/>
        <end position="68"/>
    </location>
</feature>
<evidence type="ECO:0000256" key="2">
    <source>
        <dbReference type="ARBA" id="ARBA00022670"/>
    </source>
</evidence>
<dbReference type="PANTHER" id="PTHR23402:SF1">
    <property type="entry name" value="PYROGLUTAMYL-PEPTIDASE I"/>
    <property type="match status" value="1"/>
</dbReference>
<dbReference type="EMBL" id="KZ819190">
    <property type="protein sequence ID" value="PWZ01615.1"/>
    <property type="molecule type" value="Genomic_DNA"/>
</dbReference>